<dbReference type="Proteomes" id="UP000266273">
    <property type="component" value="Unassembled WGS sequence"/>
</dbReference>
<protein>
    <submittedName>
        <fullName evidence="11">Pyrophosphate-dependent phosphofructokinase</fullName>
    </submittedName>
</protein>
<evidence type="ECO:0000256" key="7">
    <source>
        <dbReference type="ARBA" id="ARBA00022842"/>
    </source>
</evidence>
<dbReference type="InterPro" id="IPR012003">
    <property type="entry name" value="ATP_PFK_prok-type"/>
</dbReference>
<dbReference type="PANTHER" id="PTHR13697">
    <property type="entry name" value="PHOSPHOFRUCTOKINASE"/>
    <property type="match status" value="1"/>
</dbReference>
<name>A0A397QBD1_9HYPH</name>
<dbReference type="Gene3D" id="3.40.50.450">
    <property type="match status" value="1"/>
</dbReference>
<dbReference type="GO" id="GO:0003872">
    <property type="term" value="F:6-phosphofructokinase activity"/>
    <property type="evidence" value="ECO:0007669"/>
    <property type="project" value="InterPro"/>
</dbReference>
<dbReference type="GO" id="GO:0042802">
    <property type="term" value="F:identical protein binding"/>
    <property type="evidence" value="ECO:0007669"/>
    <property type="project" value="TreeGrafter"/>
</dbReference>
<keyword evidence="7" id="KW-0460">Magnesium</keyword>
<dbReference type="InterPro" id="IPR035966">
    <property type="entry name" value="PKF_sf"/>
</dbReference>
<gene>
    <name evidence="11" type="ORF">BXY53_1907</name>
</gene>
<evidence type="ECO:0000256" key="9">
    <source>
        <dbReference type="ARBA" id="ARBA00038478"/>
    </source>
</evidence>
<evidence type="ECO:0000256" key="2">
    <source>
        <dbReference type="ARBA" id="ARBA00004679"/>
    </source>
</evidence>
<dbReference type="PRINTS" id="PR00476">
    <property type="entry name" value="PHFRCTKINASE"/>
</dbReference>
<dbReference type="OrthoDB" id="9802503at2"/>
<evidence type="ECO:0000256" key="4">
    <source>
        <dbReference type="ARBA" id="ARBA00022679"/>
    </source>
</evidence>
<accession>A0A397QBD1</accession>
<evidence type="ECO:0000313" key="11">
    <source>
        <dbReference type="EMBL" id="RIA56797.1"/>
    </source>
</evidence>
<keyword evidence="12" id="KW-1185">Reference proteome</keyword>
<keyword evidence="3" id="KW-0963">Cytoplasm</keyword>
<keyword evidence="4" id="KW-0808">Transferase</keyword>
<dbReference type="PANTHER" id="PTHR13697:SF52">
    <property type="entry name" value="ATP-DEPENDENT 6-PHOSPHOFRUCTOKINASE 3"/>
    <property type="match status" value="1"/>
</dbReference>
<dbReference type="GO" id="GO:0061621">
    <property type="term" value="P:canonical glycolysis"/>
    <property type="evidence" value="ECO:0007669"/>
    <property type="project" value="TreeGrafter"/>
</dbReference>
<comment type="caution">
    <text evidence="11">The sequence shown here is derived from an EMBL/GenBank/DDBJ whole genome shotgun (WGS) entry which is preliminary data.</text>
</comment>
<dbReference type="AlphaFoldDB" id="A0A397QBD1"/>
<keyword evidence="6 11" id="KW-0418">Kinase</keyword>
<dbReference type="Pfam" id="PF00365">
    <property type="entry name" value="PFK"/>
    <property type="match status" value="1"/>
</dbReference>
<dbReference type="GO" id="GO:0030388">
    <property type="term" value="P:fructose 1,6-bisphosphate metabolic process"/>
    <property type="evidence" value="ECO:0007669"/>
    <property type="project" value="TreeGrafter"/>
</dbReference>
<dbReference type="GO" id="GO:0016208">
    <property type="term" value="F:AMP binding"/>
    <property type="evidence" value="ECO:0007669"/>
    <property type="project" value="TreeGrafter"/>
</dbReference>
<dbReference type="SUPFAM" id="SSF53784">
    <property type="entry name" value="Phosphofructokinase"/>
    <property type="match status" value="1"/>
</dbReference>
<sequence length="384" mass="41798">MHLGILTGGGDVPGLNAAIKAVTEQAAARGWSVTGLRRGWAGPLNIDPDNPETVNDWTLALTPDVVRDVDRAGGTFLHTSRTKPSATAVKDLPQHLRGKFAGEAEDKKVDCTDHVLRVLEHLKLDVLVAIGGDDTLSYASRLHAEGAPTMCIPKTMDNDVFGTDYCIGFSTCVNRGVELITRLRSPADSHERVMVVEMFGRYSGESALITGYLAGVDRILIAEVPFDSDKVARLLAEDRARNPQHYAVIVVSEGAHFEGGSIVESGPADAYGHRKLGGIGQDVGEVIKRHGINVMNQNLAYLLRAGMPDAMDLMVGRNFGTMAVQLLDEGKRGLMMAIEDGRYTTQPADISTKGRRLVDVDMFYDPDQYRARIKRVEGLPMFLK</sequence>
<dbReference type="PIRSF" id="PIRSF000532">
    <property type="entry name" value="ATP_PFK_prok"/>
    <property type="match status" value="1"/>
</dbReference>
<feature type="domain" description="Phosphofructokinase" evidence="10">
    <location>
        <begin position="3"/>
        <end position="327"/>
    </location>
</feature>
<evidence type="ECO:0000256" key="3">
    <source>
        <dbReference type="ARBA" id="ARBA00022490"/>
    </source>
</evidence>
<dbReference type="GO" id="GO:0048029">
    <property type="term" value="F:monosaccharide binding"/>
    <property type="evidence" value="ECO:0007669"/>
    <property type="project" value="TreeGrafter"/>
</dbReference>
<proteinExistence type="inferred from homology"/>
<dbReference type="EMBL" id="QXDF01000001">
    <property type="protein sequence ID" value="RIA56797.1"/>
    <property type="molecule type" value="Genomic_DNA"/>
</dbReference>
<dbReference type="InterPro" id="IPR022953">
    <property type="entry name" value="ATP_PFK"/>
</dbReference>
<keyword evidence="5" id="KW-0479">Metal-binding</keyword>
<comment type="similarity">
    <text evidence="9">Belongs to the phosphofructokinase type A (PFKA) family.</text>
</comment>
<dbReference type="GO" id="GO:0070095">
    <property type="term" value="F:fructose-6-phosphate binding"/>
    <property type="evidence" value="ECO:0007669"/>
    <property type="project" value="TreeGrafter"/>
</dbReference>
<dbReference type="UniPathway" id="UPA00109">
    <property type="reaction ID" value="UER00182"/>
</dbReference>
<dbReference type="InterPro" id="IPR000023">
    <property type="entry name" value="Phosphofructokinase_dom"/>
</dbReference>
<comment type="pathway">
    <text evidence="2">Carbohydrate degradation; glycolysis; D-glyceraldehyde 3-phosphate and glycerone phosphate from D-glucose: step 3/4.</text>
</comment>
<evidence type="ECO:0000256" key="8">
    <source>
        <dbReference type="ARBA" id="ARBA00023152"/>
    </source>
</evidence>
<evidence type="ECO:0000313" key="12">
    <source>
        <dbReference type="Proteomes" id="UP000266273"/>
    </source>
</evidence>
<dbReference type="GO" id="GO:0005945">
    <property type="term" value="C:6-phosphofructokinase complex"/>
    <property type="evidence" value="ECO:0007669"/>
    <property type="project" value="TreeGrafter"/>
</dbReference>
<dbReference type="GO" id="GO:0006002">
    <property type="term" value="P:fructose 6-phosphate metabolic process"/>
    <property type="evidence" value="ECO:0007669"/>
    <property type="project" value="InterPro"/>
</dbReference>
<reference evidence="11 12" key="1">
    <citation type="submission" date="2018-08" db="EMBL/GenBank/DDBJ databases">
        <title>Genomic Encyclopedia of Archaeal and Bacterial Type Strains, Phase II (KMG-II): from individual species to whole genera.</title>
        <authorList>
            <person name="Goeker M."/>
        </authorList>
    </citation>
    <scope>NUCLEOTIDE SEQUENCE [LARGE SCALE GENOMIC DNA]</scope>
    <source>
        <strain evidence="11 12">DSM 5002</strain>
    </source>
</reference>
<organism evidence="11 12">
    <name type="scientific">Dichotomicrobium thermohalophilum</name>
    <dbReference type="NCBI Taxonomy" id="933063"/>
    <lineage>
        <taxon>Bacteria</taxon>
        <taxon>Pseudomonadati</taxon>
        <taxon>Pseudomonadota</taxon>
        <taxon>Alphaproteobacteria</taxon>
        <taxon>Hyphomicrobiales</taxon>
        <taxon>Hyphomicrobiaceae</taxon>
        <taxon>Dichotomicrobium</taxon>
    </lineage>
</organism>
<dbReference type="RefSeq" id="WP_119061560.1">
    <property type="nucleotide sequence ID" value="NZ_QXDF01000001.1"/>
</dbReference>
<evidence type="ECO:0000259" key="10">
    <source>
        <dbReference type="Pfam" id="PF00365"/>
    </source>
</evidence>
<comment type="cofactor">
    <cofactor evidence="1">
        <name>Mg(2+)</name>
        <dbReference type="ChEBI" id="CHEBI:18420"/>
    </cofactor>
</comment>
<keyword evidence="8" id="KW-0324">Glycolysis</keyword>
<evidence type="ECO:0000256" key="1">
    <source>
        <dbReference type="ARBA" id="ARBA00001946"/>
    </source>
</evidence>
<dbReference type="GO" id="GO:0046872">
    <property type="term" value="F:metal ion binding"/>
    <property type="evidence" value="ECO:0007669"/>
    <property type="project" value="UniProtKB-KW"/>
</dbReference>
<dbReference type="Gene3D" id="3.40.50.460">
    <property type="entry name" value="Phosphofructokinase domain"/>
    <property type="match status" value="1"/>
</dbReference>
<dbReference type="GO" id="GO:0005524">
    <property type="term" value="F:ATP binding"/>
    <property type="evidence" value="ECO:0007669"/>
    <property type="project" value="InterPro"/>
</dbReference>
<evidence type="ECO:0000256" key="5">
    <source>
        <dbReference type="ARBA" id="ARBA00022723"/>
    </source>
</evidence>
<evidence type="ECO:0000256" key="6">
    <source>
        <dbReference type="ARBA" id="ARBA00022777"/>
    </source>
</evidence>